<dbReference type="VEuPathDB" id="PlasmoDB:POWCR01_130005300"/>
<feature type="transmembrane region" description="Helical" evidence="1">
    <location>
        <begin position="216"/>
        <end position="235"/>
    </location>
</feature>
<evidence type="ECO:0000313" key="3">
    <source>
        <dbReference type="Proteomes" id="UP000243200"/>
    </source>
</evidence>
<proteinExistence type="predicted"/>
<evidence type="ECO:0000313" key="2">
    <source>
        <dbReference type="EMBL" id="SBT78569.1"/>
    </source>
</evidence>
<dbReference type="InterPro" id="IPR008780">
    <property type="entry name" value="Plasmodium_Vir"/>
</dbReference>
<dbReference type="OrthoDB" id="10359123at2759"/>
<keyword evidence="1" id="KW-0812">Transmembrane</keyword>
<organism evidence="2 3">
    <name type="scientific">Plasmodium ovale</name>
    <name type="common">malaria parasite P. ovale</name>
    <dbReference type="NCBI Taxonomy" id="36330"/>
    <lineage>
        <taxon>Eukaryota</taxon>
        <taxon>Sar</taxon>
        <taxon>Alveolata</taxon>
        <taxon>Apicomplexa</taxon>
        <taxon>Aconoidasida</taxon>
        <taxon>Haemosporida</taxon>
        <taxon>Plasmodiidae</taxon>
        <taxon>Plasmodium</taxon>
        <taxon>Plasmodium (Plasmodium)</taxon>
    </lineage>
</organism>
<gene>
    <name evidence="2" type="primary">PowCR01_130005300</name>
    <name evidence="2" type="ORF">POWCR01_130005300</name>
</gene>
<accession>A0A1C3KWM6</accession>
<protein>
    <submittedName>
        <fullName evidence="2">PIR protein</fullName>
    </submittedName>
</protein>
<dbReference type="Pfam" id="PF05795">
    <property type="entry name" value="Plasmodium_Vir"/>
    <property type="match status" value="1"/>
</dbReference>
<evidence type="ECO:0000256" key="1">
    <source>
        <dbReference type="SAM" id="Phobius"/>
    </source>
</evidence>
<dbReference type="Proteomes" id="UP000243200">
    <property type="component" value="Chromosome 13"/>
</dbReference>
<reference evidence="2 3" key="1">
    <citation type="submission" date="2016-06" db="EMBL/GenBank/DDBJ databases">
        <authorList>
            <consortium name="Pathogen Informatics"/>
        </authorList>
    </citation>
    <scope>NUCLEOTIDE SEQUENCE [LARGE SCALE GENOMIC DNA]</scope>
    <source>
        <strain evidence="2">PowCR01</strain>
    </source>
</reference>
<dbReference type="AlphaFoldDB" id="A0A1C3KWM6"/>
<keyword evidence="1" id="KW-1133">Transmembrane helix</keyword>
<name>A0A1C3KWM6_PLAOA</name>
<dbReference type="VEuPathDB" id="PlasmoDB:PocGH01_00073800"/>
<sequence>MAVNNYILKDLPSVEFDDKLNKDLFSCKYCSHCGKNGVTLKDEPWFKFLCYQFARNLETVNDINWINPTLSHNRYYKCQIPNDKYDFENLARIKKINDYCENYNFLKKKLNKSDHMCSIYYEYINNNMKEYEENFRKCSSGGIGPEYCINNCNLDNKNPKNLLEASVCNPTKLLQEKKDARMRIECESKKSELETEIQRRSALDNNPSFNFSDHRAVSLVLLSAWGIFLTILFLYKMSPLGLWVKNIVLKKKIVGTNFDEENENELLDNYSENMNRNFNNEEYNVSYNSN</sequence>
<keyword evidence="1" id="KW-0472">Membrane</keyword>
<dbReference type="EMBL" id="LT594517">
    <property type="protein sequence ID" value="SBT78569.1"/>
    <property type="molecule type" value="Genomic_DNA"/>
</dbReference>